<feature type="signal peptide" evidence="1">
    <location>
        <begin position="1"/>
        <end position="22"/>
    </location>
</feature>
<evidence type="ECO:0008006" key="4">
    <source>
        <dbReference type="Google" id="ProtNLM"/>
    </source>
</evidence>
<dbReference type="Proteomes" id="UP000180098">
    <property type="component" value="Unassembled WGS sequence"/>
</dbReference>
<proteinExistence type="predicted"/>
<evidence type="ECO:0000313" key="3">
    <source>
        <dbReference type="Proteomes" id="UP000180098"/>
    </source>
</evidence>
<dbReference type="SUPFAM" id="SSF109998">
    <property type="entry name" value="Triger factor/SurA peptide-binding domain-like"/>
    <property type="match status" value="1"/>
</dbReference>
<evidence type="ECO:0000256" key="1">
    <source>
        <dbReference type="SAM" id="SignalP"/>
    </source>
</evidence>
<dbReference type="Pfam" id="PF13624">
    <property type="entry name" value="SurA_N_3"/>
    <property type="match status" value="1"/>
</dbReference>
<accession>A0A1S2LK41</accession>
<sequence length="214" mass="24245">MFKRTLLMVTLGLLALVMVACGGTNDGGETAAIVNEEVITVADVDQQVDNTIAMYAQDGIDVNEQGDEFVEMIKQQTLDGLITEVLLVKAAQDYTVSEEEVTEEYEAIKAGFETEEQFNEVLAANNFTEESLKENLEQQLKIDQFFLANINEVTATEEELQELFEQYSEMVEEELEFEEVKVALEQEVVQQKQDEEMGRIIQELKEQAEIEILI</sequence>
<dbReference type="PANTHER" id="PTHR47245:SF2">
    <property type="entry name" value="PEPTIDYL-PROLYL CIS-TRANS ISOMERASE HP_0175-RELATED"/>
    <property type="match status" value="1"/>
</dbReference>
<evidence type="ECO:0000313" key="2">
    <source>
        <dbReference type="EMBL" id="OIJ12791.1"/>
    </source>
</evidence>
<name>A0A1S2LK41_9BACI</name>
<dbReference type="InterPro" id="IPR027304">
    <property type="entry name" value="Trigger_fact/SurA_dom_sf"/>
</dbReference>
<comment type="caution">
    <text evidence="2">The sequence shown here is derived from an EMBL/GenBank/DDBJ whole genome shotgun (WGS) entry which is preliminary data.</text>
</comment>
<keyword evidence="3" id="KW-1185">Reference proteome</keyword>
<dbReference type="EMBL" id="MLQQ01000018">
    <property type="protein sequence ID" value="OIJ12791.1"/>
    <property type="molecule type" value="Genomic_DNA"/>
</dbReference>
<reference evidence="2 3" key="1">
    <citation type="submission" date="2016-10" db="EMBL/GenBank/DDBJ databases">
        <title>Draft genome sequences of four alkaliphilic bacteria belonging to the Anaerobacillus genus.</title>
        <authorList>
            <person name="Bassil N.M."/>
            <person name="Lloyd J.R."/>
        </authorList>
    </citation>
    <scope>NUCLEOTIDE SEQUENCE [LARGE SCALE GENOMIC DNA]</scope>
    <source>
        <strain evidence="2 3">DSM 15340</strain>
    </source>
</reference>
<dbReference type="PANTHER" id="PTHR47245">
    <property type="entry name" value="PEPTIDYLPROLYL ISOMERASE"/>
    <property type="match status" value="1"/>
</dbReference>
<dbReference type="InterPro" id="IPR050245">
    <property type="entry name" value="PrsA_foldase"/>
</dbReference>
<organism evidence="2 3">
    <name type="scientific">Anaerobacillus arseniciselenatis</name>
    <dbReference type="NCBI Taxonomy" id="85682"/>
    <lineage>
        <taxon>Bacteria</taxon>
        <taxon>Bacillati</taxon>
        <taxon>Bacillota</taxon>
        <taxon>Bacilli</taxon>
        <taxon>Bacillales</taxon>
        <taxon>Bacillaceae</taxon>
        <taxon>Anaerobacillus</taxon>
    </lineage>
</organism>
<feature type="chain" id="PRO_5038663617" description="Peptidylprolyl isomerase" evidence="1">
    <location>
        <begin position="23"/>
        <end position="214"/>
    </location>
</feature>
<dbReference type="AlphaFoldDB" id="A0A1S2LK41"/>
<protein>
    <recommendedName>
        <fullName evidence="4">Peptidylprolyl isomerase</fullName>
    </recommendedName>
</protein>
<keyword evidence="1" id="KW-0732">Signal</keyword>
<gene>
    <name evidence="2" type="ORF">BKP35_09425</name>
</gene>
<dbReference type="RefSeq" id="WP_071313098.1">
    <property type="nucleotide sequence ID" value="NZ_MLQQ01000018.1"/>
</dbReference>
<dbReference type="PROSITE" id="PS51257">
    <property type="entry name" value="PROKAR_LIPOPROTEIN"/>
    <property type="match status" value="1"/>
</dbReference>
<dbReference type="Gene3D" id="1.10.4030.10">
    <property type="entry name" value="Porin chaperone SurA, peptide-binding domain"/>
    <property type="match status" value="1"/>
</dbReference>
<dbReference type="OrthoDB" id="4775280at2"/>